<dbReference type="Pfam" id="PF03073">
    <property type="entry name" value="TspO_MBR"/>
    <property type="match status" value="1"/>
</dbReference>
<dbReference type="Gene3D" id="1.20.1260.100">
    <property type="entry name" value="TspO/MBR protein"/>
    <property type="match status" value="1"/>
</dbReference>
<dbReference type="OrthoDB" id="9795496at2"/>
<evidence type="ECO:0000256" key="4">
    <source>
        <dbReference type="ARBA" id="ARBA00022989"/>
    </source>
</evidence>
<feature type="transmembrane region" description="Helical" evidence="6">
    <location>
        <begin position="55"/>
        <end position="76"/>
    </location>
</feature>
<feature type="transmembrane region" description="Helical" evidence="6">
    <location>
        <begin position="16"/>
        <end position="35"/>
    </location>
</feature>
<feature type="transmembrane region" description="Helical" evidence="6">
    <location>
        <begin position="88"/>
        <end position="106"/>
    </location>
</feature>
<comment type="similarity">
    <text evidence="2">Belongs to the TspO/BZRP family.</text>
</comment>
<evidence type="ECO:0000256" key="3">
    <source>
        <dbReference type="ARBA" id="ARBA00022692"/>
    </source>
</evidence>
<gene>
    <name evidence="7" type="ORF">C0216_16635</name>
</gene>
<keyword evidence="3 6" id="KW-0812">Transmembrane</keyword>
<sequence>MDTAGARAAARRPLPLLLVLLAATYAVAAVGALAGSDAREVYASLRLPAWAPPPWLFGPVWTVLYATIAVAAWLVVLRGRPELRRPALLWWSLQLLLNLAWTPLFFTAGRYGLALAEICLLLAAVAATVAVFAKAYRPAALLLVPYALWVAFATVLNASIWLLNR</sequence>
<name>A0A344U1U3_9ACTN</name>
<dbReference type="PIRSF" id="PIRSF005859">
    <property type="entry name" value="PBR"/>
    <property type="match status" value="1"/>
</dbReference>
<feature type="transmembrane region" description="Helical" evidence="6">
    <location>
        <begin position="140"/>
        <end position="163"/>
    </location>
</feature>
<keyword evidence="5 6" id="KW-0472">Membrane</keyword>
<dbReference type="EMBL" id="CP030862">
    <property type="protein sequence ID" value="AXE24864.1"/>
    <property type="molecule type" value="Genomic_DNA"/>
</dbReference>
<dbReference type="PANTHER" id="PTHR10057:SF0">
    <property type="entry name" value="TRANSLOCATOR PROTEIN"/>
    <property type="match status" value="1"/>
</dbReference>
<dbReference type="RefSeq" id="WP_114056053.1">
    <property type="nucleotide sequence ID" value="NZ_CP030862.1"/>
</dbReference>
<evidence type="ECO:0000256" key="2">
    <source>
        <dbReference type="ARBA" id="ARBA00007524"/>
    </source>
</evidence>
<keyword evidence="4 6" id="KW-1133">Transmembrane helix</keyword>
<dbReference type="GO" id="GO:0016020">
    <property type="term" value="C:membrane"/>
    <property type="evidence" value="ECO:0007669"/>
    <property type="project" value="UniProtKB-SubCell"/>
</dbReference>
<organism evidence="7 8">
    <name type="scientific">Streptomyces globosus</name>
    <dbReference type="NCBI Taxonomy" id="68209"/>
    <lineage>
        <taxon>Bacteria</taxon>
        <taxon>Bacillati</taxon>
        <taxon>Actinomycetota</taxon>
        <taxon>Actinomycetes</taxon>
        <taxon>Kitasatosporales</taxon>
        <taxon>Streptomycetaceae</taxon>
        <taxon>Streptomyces</taxon>
    </lineage>
</organism>
<evidence type="ECO:0000313" key="8">
    <source>
        <dbReference type="Proteomes" id="UP000252004"/>
    </source>
</evidence>
<protein>
    <submittedName>
        <fullName evidence="7">Tryptophan-rich sensory protein</fullName>
    </submittedName>
</protein>
<evidence type="ECO:0000256" key="5">
    <source>
        <dbReference type="ARBA" id="ARBA00023136"/>
    </source>
</evidence>
<feature type="transmembrane region" description="Helical" evidence="6">
    <location>
        <begin position="112"/>
        <end position="133"/>
    </location>
</feature>
<dbReference type="AlphaFoldDB" id="A0A344U1U3"/>
<evidence type="ECO:0000256" key="6">
    <source>
        <dbReference type="SAM" id="Phobius"/>
    </source>
</evidence>
<accession>A0A344U1U3</accession>
<dbReference type="KEGG" id="sgz:C0216_16635"/>
<proteinExistence type="inferred from homology"/>
<dbReference type="InterPro" id="IPR004307">
    <property type="entry name" value="TspO_MBR"/>
</dbReference>
<keyword evidence="8" id="KW-1185">Reference proteome</keyword>
<reference evidence="7 8" key="1">
    <citation type="submission" date="2018-01" db="EMBL/GenBank/DDBJ databases">
        <title>Draft genome Sequence of streptomyces globosus LZH-48.</title>
        <authorList>
            <person name="Ran K."/>
            <person name="Li Z."/>
            <person name="Wei S."/>
            <person name="Dong R."/>
        </authorList>
    </citation>
    <scope>NUCLEOTIDE SEQUENCE [LARGE SCALE GENOMIC DNA]</scope>
    <source>
        <strain evidence="7 8">LZH-48</strain>
    </source>
</reference>
<comment type="subcellular location">
    <subcellularLocation>
        <location evidence="1">Membrane</location>
        <topology evidence="1">Multi-pass membrane protein</topology>
    </subcellularLocation>
</comment>
<evidence type="ECO:0000313" key="7">
    <source>
        <dbReference type="EMBL" id="AXE24864.1"/>
    </source>
</evidence>
<dbReference type="GO" id="GO:0033013">
    <property type="term" value="P:tetrapyrrole metabolic process"/>
    <property type="evidence" value="ECO:0007669"/>
    <property type="project" value="UniProtKB-ARBA"/>
</dbReference>
<dbReference type="PANTHER" id="PTHR10057">
    <property type="entry name" value="PERIPHERAL-TYPE BENZODIAZEPINE RECEPTOR"/>
    <property type="match status" value="1"/>
</dbReference>
<dbReference type="CDD" id="cd15904">
    <property type="entry name" value="TSPO_MBR"/>
    <property type="match status" value="1"/>
</dbReference>
<evidence type="ECO:0000256" key="1">
    <source>
        <dbReference type="ARBA" id="ARBA00004141"/>
    </source>
</evidence>
<dbReference type="Proteomes" id="UP000252004">
    <property type="component" value="Chromosome"/>
</dbReference>
<dbReference type="InterPro" id="IPR038330">
    <property type="entry name" value="TspO/MBR-related_sf"/>
</dbReference>
<dbReference type="FunFam" id="1.20.1260.100:FF:000001">
    <property type="entry name" value="translocator protein 2"/>
    <property type="match status" value="1"/>
</dbReference>